<evidence type="ECO:0000256" key="1">
    <source>
        <dbReference type="ARBA" id="ARBA00004123"/>
    </source>
</evidence>
<feature type="compositionally biased region" description="Polar residues" evidence="7">
    <location>
        <begin position="23"/>
        <end position="38"/>
    </location>
</feature>
<feature type="compositionally biased region" description="Polar residues" evidence="7">
    <location>
        <begin position="1058"/>
        <end position="1071"/>
    </location>
</feature>
<comment type="subcellular location">
    <subcellularLocation>
        <location evidence="2">Chromosome</location>
        <location evidence="2">Telomere</location>
    </subcellularLocation>
    <subcellularLocation>
        <location evidence="1">Nucleus</location>
    </subcellularLocation>
</comment>
<dbReference type="GO" id="GO:0000723">
    <property type="term" value="P:telomere maintenance"/>
    <property type="evidence" value="ECO:0007669"/>
    <property type="project" value="TreeGrafter"/>
</dbReference>
<organism evidence="9 10">
    <name type="scientific">Mortierella isabellina</name>
    <name type="common">Filamentous fungus</name>
    <name type="synonym">Umbelopsis isabellina</name>
    <dbReference type="NCBI Taxonomy" id="91625"/>
    <lineage>
        <taxon>Eukaryota</taxon>
        <taxon>Fungi</taxon>
        <taxon>Fungi incertae sedis</taxon>
        <taxon>Mucoromycota</taxon>
        <taxon>Mucoromycotina</taxon>
        <taxon>Umbelopsidomycetes</taxon>
        <taxon>Umbelopsidales</taxon>
        <taxon>Umbelopsidaceae</taxon>
        <taxon>Umbelopsis</taxon>
    </lineage>
</organism>
<evidence type="ECO:0000313" key="10">
    <source>
        <dbReference type="Proteomes" id="UP000654370"/>
    </source>
</evidence>
<keyword evidence="3" id="KW-0158">Chromosome</keyword>
<reference evidence="9" key="1">
    <citation type="submission" date="2020-12" db="EMBL/GenBank/DDBJ databases">
        <title>Metabolic potential, ecology and presence of endohyphal bacteria is reflected in genomic diversity of Mucoromycotina.</title>
        <authorList>
            <person name="Muszewska A."/>
            <person name="Okrasinska A."/>
            <person name="Steczkiewicz K."/>
            <person name="Drgas O."/>
            <person name="Orlowska M."/>
            <person name="Perlinska-Lenart U."/>
            <person name="Aleksandrzak-Piekarczyk T."/>
            <person name="Szatraj K."/>
            <person name="Zielenkiewicz U."/>
            <person name="Pilsyk S."/>
            <person name="Malc E."/>
            <person name="Mieczkowski P."/>
            <person name="Kruszewska J.S."/>
            <person name="Biernat P."/>
            <person name="Pawlowska J."/>
        </authorList>
    </citation>
    <scope>NUCLEOTIDE SEQUENCE</scope>
    <source>
        <strain evidence="9">WA0000067209</strain>
    </source>
</reference>
<comment type="caution">
    <text evidence="9">The sequence shown here is derived from an EMBL/GenBank/DDBJ whole genome shotgun (WGS) entry which is preliminary data.</text>
</comment>
<dbReference type="Gene3D" id="1.25.10.10">
    <property type="entry name" value="Leucine-rich Repeat Variant"/>
    <property type="match status" value="1"/>
</dbReference>
<feature type="region of interest" description="Disordered" evidence="7">
    <location>
        <begin position="1"/>
        <end position="44"/>
    </location>
</feature>
<dbReference type="AlphaFoldDB" id="A0A8H7Q7S9"/>
<protein>
    <recommendedName>
        <fullName evidence="8">Telomere-associated protein Rif1 N-terminal domain-containing protein</fullName>
    </recommendedName>
</protein>
<keyword evidence="5" id="KW-0539">Nucleus</keyword>
<dbReference type="Pfam" id="PF12231">
    <property type="entry name" value="Rif1_N"/>
    <property type="match status" value="1"/>
</dbReference>
<feature type="compositionally biased region" description="Polar residues" evidence="7">
    <location>
        <begin position="1080"/>
        <end position="1096"/>
    </location>
</feature>
<dbReference type="PANTHER" id="PTHR22928:SF3">
    <property type="entry name" value="TELOMERE-ASSOCIATED PROTEIN RIF1"/>
    <property type="match status" value="1"/>
</dbReference>
<keyword evidence="10" id="KW-1185">Reference proteome</keyword>
<feature type="compositionally biased region" description="Polar residues" evidence="7">
    <location>
        <begin position="1105"/>
        <end position="1122"/>
    </location>
</feature>
<gene>
    <name evidence="9" type="ORF">INT43_002769</name>
</gene>
<dbReference type="PANTHER" id="PTHR22928">
    <property type="entry name" value="TELOMERE-ASSOCIATED PROTEIN RIF1"/>
    <property type="match status" value="1"/>
</dbReference>
<dbReference type="InterPro" id="IPR022031">
    <property type="entry name" value="Rif1_N"/>
</dbReference>
<evidence type="ECO:0000256" key="3">
    <source>
        <dbReference type="ARBA" id="ARBA00022454"/>
    </source>
</evidence>
<feature type="region of interest" description="Disordered" evidence="7">
    <location>
        <begin position="1058"/>
        <end position="1127"/>
    </location>
</feature>
<feature type="domain" description="Telomere-associated protein Rif1 N-terminal" evidence="8">
    <location>
        <begin position="94"/>
        <end position="416"/>
    </location>
</feature>
<dbReference type="GO" id="GO:0005634">
    <property type="term" value="C:nucleus"/>
    <property type="evidence" value="ECO:0007669"/>
    <property type="project" value="UniProtKB-SubCell"/>
</dbReference>
<accession>A0A8H7Q7S9</accession>
<evidence type="ECO:0000256" key="7">
    <source>
        <dbReference type="SAM" id="MobiDB-lite"/>
    </source>
</evidence>
<dbReference type="SUPFAM" id="SSF48371">
    <property type="entry name" value="ARM repeat"/>
    <property type="match status" value="1"/>
</dbReference>
<evidence type="ECO:0000256" key="5">
    <source>
        <dbReference type="ARBA" id="ARBA00023242"/>
    </source>
</evidence>
<keyword evidence="6" id="KW-0131">Cell cycle</keyword>
<dbReference type="Proteomes" id="UP000654370">
    <property type="component" value="Unassembled WGS sequence"/>
</dbReference>
<evidence type="ECO:0000259" key="8">
    <source>
        <dbReference type="Pfam" id="PF12231"/>
    </source>
</evidence>
<evidence type="ECO:0000313" key="9">
    <source>
        <dbReference type="EMBL" id="KAG2186331.1"/>
    </source>
</evidence>
<evidence type="ECO:0000256" key="2">
    <source>
        <dbReference type="ARBA" id="ARBA00004574"/>
    </source>
</evidence>
<dbReference type="GO" id="GO:0140445">
    <property type="term" value="C:chromosome, telomeric repeat region"/>
    <property type="evidence" value="ECO:0007669"/>
    <property type="project" value="TreeGrafter"/>
</dbReference>
<dbReference type="InterPro" id="IPR011989">
    <property type="entry name" value="ARM-like"/>
</dbReference>
<keyword evidence="4" id="KW-0779">Telomere</keyword>
<evidence type="ECO:0000256" key="4">
    <source>
        <dbReference type="ARBA" id="ARBA00022895"/>
    </source>
</evidence>
<evidence type="ECO:0000256" key="6">
    <source>
        <dbReference type="ARBA" id="ARBA00023306"/>
    </source>
</evidence>
<dbReference type="InterPro" id="IPR016024">
    <property type="entry name" value="ARM-type_fold"/>
</dbReference>
<sequence>MSSQSNATPSPKKVAFSPVRVGSTESQYHSMTPPQSKKGTAGTPRSILKISNSPIYSHENDISVVLDSSTGTGMGSQDENLSLETCIQNLLVAKEEDRLHTYSALYNALKSGETSTAIDEGMLRSVVKIILKDMESSNSIVIKQTSFRCMGFVLNYTADISSTLNAIVKIMNETQAKSIYTLCIWCLAMQRISKKVLDPHVPLLVKSAIAAVSPRLKSAKAQMEALAALDVIFTQDPNRFATWANCCFCIITQCFTNSLAPVRKRAAVVLSKMLPKIWGEPALLSSAIQIFLRDYATKFTEDMLKMIEDSPEDQDIMQLWALMIMVTGTSLHRSRFLNGMIRVAEKSFQCRRSDANINTFKAWSALIYNFRLKNHLLHENRLKLVKLPLEAGLKEEKHLSVRVAATKAWMSLVYACNEDFNQTFVFNSVVRDMATILSKDKSPIILDLLLQTLTALMNGHNRKVNRVSAVTVYFRQSDVQTADILPLSPVLIRDHQRVMMDVFKAGLRHAIVRLDTRSDLSFKKSYMEAWQAMLRTYRDLYQKEIRPSMAYIQAVHSCLNFLAFVILGEQTDQQGFKERLFIFKHLLKAMIDILGPEFLTLRSFELSIKSHMREDVVGSESLHQLNMVPIVFCLSIFIVLLCNNRRQAYQEYIETVVELSGACRQSSESFLDFVSLLECDFPRLDCSDEPENHYEIYSSQEGKEHCDTLQVKMKMAKTCIRHEFGSLHGIKCVLPQTEEVKEALSRLICYPLRCMCGNGETPSPVLNSKWHGLANEVFNYMPDGITDIARNIHNIIERTFTSLPNAHPHESLCWWLDFCSAQLRQCYDSSVGEDTDTALDTANQTVVQLGFISVHEQIPNIIVNQAFHLKSLHLDLKRISGYLTNVVCSLTRSNLDDKTLAAIAIRHMSAWQKALCGIKESSMSPNDFRDTITELLDFIVTLMCLLRKLPVDEHTLELWAQSMVALVRSSNPLISDPFVAKLKEPEYATSIAKHSNVEQVLISLGVLQPFSGSEQFKASPTTITKSTYQSSIPSPTQKAVLDSTAMICDDGLLETITSRPVDQESAKNTLFTPPRKRPRNASNKATDVVDLTSSSPKRSKPTHEISGTESNSSWSPKPTLTRKTVEVSSDIKHVPSLLQKAVEEKSELDRMEVRYVLSRLAVMSTTAKST</sequence>
<dbReference type="EMBL" id="JAEPQZ010000001">
    <property type="protein sequence ID" value="KAG2186331.1"/>
    <property type="molecule type" value="Genomic_DNA"/>
</dbReference>
<proteinExistence type="predicted"/>
<name>A0A8H7Q7S9_MORIS</name>
<dbReference type="OrthoDB" id="9976382at2759"/>